<evidence type="ECO:0000256" key="6">
    <source>
        <dbReference type="RuleBase" id="RU004355"/>
    </source>
</evidence>
<dbReference type="Pfam" id="PF13742">
    <property type="entry name" value="tRNA_anti_2"/>
    <property type="match status" value="1"/>
</dbReference>
<comment type="function">
    <text evidence="5">Bidirectionally degrades single-stranded DNA into large acid-insoluble oligonucleotides, which are then degraded further into small acid-soluble oligonucleotides.</text>
</comment>
<keyword evidence="4 5" id="KW-0269">Exonuclease</keyword>
<dbReference type="RefSeq" id="WP_307335043.1">
    <property type="nucleotide sequence ID" value="NZ_JAUSUQ010000001.1"/>
</dbReference>
<dbReference type="PANTHER" id="PTHR30008:SF0">
    <property type="entry name" value="EXODEOXYRIBONUCLEASE 7 LARGE SUBUNIT"/>
    <property type="match status" value="1"/>
</dbReference>
<keyword evidence="11" id="KW-1185">Reference proteome</keyword>
<reference evidence="10 11" key="1">
    <citation type="submission" date="2023-07" db="EMBL/GenBank/DDBJ databases">
        <title>Genomic Encyclopedia of Type Strains, Phase IV (KMG-IV): sequencing the most valuable type-strain genomes for metagenomic binning, comparative biology and taxonomic classification.</title>
        <authorList>
            <person name="Goeker M."/>
        </authorList>
    </citation>
    <scope>NUCLEOTIDE SEQUENCE [LARGE SCALE GENOMIC DNA]</scope>
    <source>
        <strain evidence="10 11">DSM 17740</strain>
    </source>
</reference>
<comment type="subunit">
    <text evidence="5">Heterooligomer composed of large and small subunits.</text>
</comment>
<comment type="subcellular location">
    <subcellularLocation>
        <location evidence="5 6">Cytoplasm</location>
    </subcellularLocation>
</comment>
<dbReference type="InterPro" id="IPR003753">
    <property type="entry name" value="Exonuc_VII_L"/>
</dbReference>
<name>A0ABU0CQD6_9BACI</name>
<proteinExistence type="inferred from homology"/>
<comment type="catalytic activity">
    <reaction evidence="5 6">
        <text>Exonucleolytic cleavage in either 5'- to 3'- or 3'- to 5'-direction to yield nucleoside 5'-phosphates.</text>
        <dbReference type="EC" id="3.1.11.6"/>
    </reaction>
</comment>
<evidence type="ECO:0000313" key="10">
    <source>
        <dbReference type="EMBL" id="MDQ0337725.1"/>
    </source>
</evidence>
<protein>
    <recommendedName>
        <fullName evidence="5">Exodeoxyribonuclease 7 large subunit</fullName>
        <ecNumber evidence="5">3.1.11.6</ecNumber>
    </recommendedName>
    <alternativeName>
        <fullName evidence="5">Exodeoxyribonuclease VII large subunit</fullName>
        <shortName evidence="5">Exonuclease VII large subunit</shortName>
    </alternativeName>
</protein>
<dbReference type="CDD" id="cd04489">
    <property type="entry name" value="ExoVII_LU_OBF"/>
    <property type="match status" value="1"/>
</dbReference>
<dbReference type="NCBIfam" id="TIGR00237">
    <property type="entry name" value="xseA"/>
    <property type="match status" value="1"/>
</dbReference>
<gene>
    <name evidence="5" type="primary">xseA</name>
    <name evidence="10" type="ORF">J2S00_000495</name>
</gene>
<keyword evidence="7" id="KW-0175">Coiled coil</keyword>
<evidence type="ECO:0000256" key="2">
    <source>
        <dbReference type="ARBA" id="ARBA00022722"/>
    </source>
</evidence>
<dbReference type="Proteomes" id="UP001232445">
    <property type="component" value="Unassembled WGS sequence"/>
</dbReference>
<comment type="similarity">
    <text evidence="5 6">Belongs to the XseA family.</text>
</comment>
<evidence type="ECO:0000259" key="8">
    <source>
        <dbReference type="Pfam" id="PF02601"/>
    </source>
</evidence>
<evidence type="ECO:0000256" key="7">
    <source>
        <dbReference type="SAM" id="Coils"/>
    </source>
</evidence>
<dbReference type="GO" id="GO:0008855">
    <property type="term" value="F:exodeoxyribonuclease VII activity"/>
    <property type="evidence" value="ECO:0007669"/>
    <property type="project" value="UniProtKB-EC"/>
</dbReference>
<evidence type="ECO:0000256" key="5">
    <source>
        <dbReference type="HAMAP-Rule" id="MF_00378"/>
    </source>
</evidence>
<dbReference type="InterPro" id="IPR020579">
    <property type="entry name" value="Exonuc_VII_lsu_C"/>
</dbReference>
<accession>A0ABU0CQD6</accession>
<dbReference type="EC" id="3.1.11.6" evidence="5"/>
<comment type="caution">
    <text evidence="10">The sequence shown here is derived from an EMBL/GenBank/DDBJ whole genome shotgun (WGS) entry which is preliminary data.</text>
</comment>
<dbReference type="EMBL" id="JAUSUQ010000001">
    <property type="protein sequence ID" value="MDQ0337725.1"/>
    <property type="molecule type" value="Genomic_DNA"/>
</dbReference>
<dbReference type="PANTHER" id="PTHR30008">
    <property type="entry name" value="EXODEOXYRIBONUCLEASE 7 LARGE SUBUNIT"/>
    <property type="match status" value="1"/>
</dbReference>
<organism evidence="10 11">
    <name type="scientific">Caldalkalibacillus uzonensis</name>
    <dbReference type="NCBI Taxonomy" id="353224"/>
    <lineage>
        <taxon>Bacteria</taxon>
        <taxon>Bacillati</taxon>
        <taxon>Bacillota</taxon>
        <taxon>Bacilli</taxon>
        <taxon>Bacillales</taxon>
        <taxon>Bacillaceae</taxon>
        <taxon>Caldalkalibacillus</taxon>
    </lineage>
</organism>
<keyword evidence="2 5" id="KW-0540">Nuclease</keyword>
<evidence type="ECO:0000256" key="1">
    <source>
        <dbReference type="ARBA" id="ARBA00022490"/>
    </source>
</evidence>
<dbReference type="HAMAP" id="MF_00378">
    <property type="entry name" value="Exonuc_7_L"/>
    <property type="match status" value="1"/>
</dbReference>
<evidence type="ECO:0000259" key="9">
    <source>
        <dbReference type="Pfam" id="PF13742"/>
    </source>
</evidence>
<evidence type="ECO:0000256" key="3">
    <source>
        <dbReference type="ARBA" id="ARBA00022801"/>
    </source>
</evidence>
<keyword evidence="1 5" id="KW-0963">Cytoplasm</keyword>
<sequence length="451" mass="52291">MAVQSIITVKELTRDIKRCFEQNESWRNIWVRGEISNFTHHSRGHMYFTLKDEAAKIRAVMFQSHNRWLKFKPMNGLKVLVRGEVNIYERDGQYQLYVKEMQPDGIGALYQAYEELKERLRLKGWFDPNKKRAIPKVPQTIGVITSPTGAAIRDILTTIRRRFPIAHVLLIPVQVQGEQAATSVARAIRLAHRYPLDVLIVGRGGGSIEELWAFNEEVVARAIYEATIPIISAVGHETDFTIADFVADLRAPTPTAAAELAAPKLAELEENIRQLKRRLVNQIGRQLNDEQKRLSRLRQSYAFKYPKTLLRQKEQELDQTIDRLHKYMHRYIEDKRQDLTALHHRLRQAHPKGVILQYTKENRRLTEALTKVMKHYVSVRRARLDLSISKLDALSPLKIMTKGYSLVYGHEGTKLYKSVKDVQPGEVIRVRMQDGQLDCHVWGIKEEERHE</sequence>
<feature type="domain" description="OB-fold nucleic acid binding" evidence="9">
    <location>
        <begin position="7"/>
        <end position="102"/>
    </location>
</feature>
<keyword evidence="3 5" id="KW-0378">Hydrolase</keyword>
<feature type="domain" description="Exonuclease VII large subunit C-terminal" evidence="8">
    <location>
        <begin position="125"/>
        <end position="439"/>
    </location>
</feature>
<dbReference type="InterPro" id="IPR025824">
    <property type="entry name" value="OB-fold_nuc-bd_dom"/>
</dbReference>
<evidence type="ECO:0000256" key="4">
    <source>
        <dbReference type="ARBA" id="ARBA00022839"/>
    </source>
</evidence>
<dbReference type="Pfam" id="PF02601">
    <property type="entry name" value="Exonuc_VII_L"/>
    <property type="match status" value="1"/>
</dbReference>
<feature type="coiled-coil region" evidence="7">
    <location>
        <begin position="258"/>
        <end position="330"/>
    </location>
</feature>
<evidence type="ECO:0000313" key="11">
    <source>
        <dbReference type="Proteomes" id="UP001232445"/>
    </source>
</evidence>